<dbReference type="EMBL" id="WOFE01000005">
    <property type="protein sequence ID" value="MBM5572228.1"/>
    <property type="molecule type" value="Genomic_DNA"/>
</dbReference>
<gene>
    <name evidence="2" type="ORF">GM173_11635</name>
</gene>
<protein>
    <submittedName>
        <fullName evidence="2">Uncharacterized protein</fullName>
    </submittedName>
</protein>
<organism evidence="2 3">
    <name type="scientific">Deefgea chitinilytica</name>
    <dbReference type="NCBI Taxonomy" id="570276"/>
    <lineage>
        <taxon>Bacteria</taxon>
        <taxon>Pseudomonadati</taxon>
        <taxon>Pseudomonadota</taxon>
        <taxon>Betaproteobacteria</taxon>
        <taxon>Neisseriales</taxon>
        <taxon>Chitinibacteraceae</taxon>
        <taxon>Deefgea</taxon>
    </lineage>
</organism>
<dbReference type="Proteomes" id="UP001195660">
    <property type="component" value="Unassembled WGS sequence"/>
</dbReference>
<feature type="transmembrane region" description="Helical" evidence="1">
    <location>
        <begin position="60"/>
        <end position="91"/>
    </location>
</feature>
<evidence type="ECO:0000313" key="2">
    <source>
        <dbReference type="EMBL" id="MBM5572228.1"/>
    </source>
</evidence>
<keyword evidence="1" id="KW-0472">Membrane</keyword>
<proteinExistence type="predicted"/>
<reference evidence="2 3" key="1">
    <citation type="submission" date="2019-11" db="EMBL/GenBank/DDBJ databases">
        <title>Novel Deefgea species.</title>
        <authorList>
            <person name="Han J.-H."/>
        </authorList>
    </citation>
    <scope>NUCLEOTIDE SEQUENCE [LARGE SCALE GENOMIC DNA]</scope>
    <source>
        <strain evidence="2 3">LMG 24817</strain>
    </source>
</reference>
<evidence type="ECO:0000256" key="1">
    <source>
        <dbReference type="SAM" id="Phobius"/>
    </source>
</evidence>
<comment type="caution">
    <text evidence="2">The sequence shown here is derived from an EMBL/GenBank/DDBJ whole genome shotgun (WGS) entry which is preliminary data.</text>
</comment>
<evidence type="ECO:0000313" key="3">
    <source>
        <dbReference type="Proteomes" id="UP001195660"/>
    </source>
</evidence>
<keyword evidence="1" id="KW-1133">Transmembrane helix</keyword>
<name>A0ABS2CFN5_9NEIS</name>
<keyword evidence="1" id="KW-0812">Transmembrane</keyword>
<dbReference type="RefSeq" id="WP_203571555.1">
    <property type="nucleotide sequence ID" value="NZ_WOFE01000005.1"/>
</dbReference>
<keyword evidence="3" id="KW-1185">Reference proteome</keyword>
<sequence>MKIEQKKISHKHIFTFNKDALNFAYEDKSGSADVDIPYANISKKTSIRIDENTWLRNVGYVWMAVGLIGLVMNGWLLWLPIGIACVAISFYTKVKFTVMQNEHGGVWVIQDKNHDSILEEIRIRKQQQLLDWYGGFNSENTLNQEIAKFKWLAEQGVISDLEANNKIAQATTFYQTDDEIPRLLN</sequence>
<accession>A0ABS2CFN5</accession>